<sequence>MTDNNDQQQQDPAGFNGWEIIHAYTRADALRDGELVEADTDLLKQTGFRWPLAYTRSVFEGFINWDTTDEDRAHIHQTRRDRERSVLLALHAAIRAHTNPNDHTLSFTVRVTPRRGQGRSHHVTLYANFGPGDDAEPVITVLSGLTEL</sequence>
<evidence type="ECO:0000313" key="1">
    <source>
        <dbReference type="EMBL" id="KFU75410.1"/>
    </source>
</evidence>
<dbReference type="InterPro" id="IPR046480">
    <property type="entry name" value="DUF6573"/>
</dbReference>
<protein>
    <submittedName>
        <fullName evidence="1">Uncharacterized protein</fullName>
    </submittedName>
</protein>
<dbReference type="EMBL" id="JFBM01000070">
    <property type="protein sequence ID" value="KFU75410.1"/>
    <property type="molecule type" value="Genomic_DNA"/>
</dbReference>
<evidence type="ECO:0000313" key="2">
    <source>
        <dbReference type="Proteomes" id="UP000256220"/>
    </source>
</evidence>
<dbReference type="RefSeq" id="WP_091598960.1">
    <property type="nucleotide sequence ID" value="NZ_JFBM01000070.1"/>
</dbReference>
<proteinExistence type="predicted"/>
<dbReference type="Proteomes" id="UP000256220">
    <property type="component" value="Unassembled WGS sequence"/>
</dbReference>
<comment type="caution">
    <text evidence="1">The sequence shown here is derived from an EMBL/GenBank/DDBJ whole genome shotgun (WGS) entry which is preliminary data.</text>
</comment>
<dbReference type="AlphaFoldDB" id="A0A2P2FFB4"/>
<organism evidence="1 2">
    <name type="scientific">Amycolatopsis lurida NRRL 2430</name>
    <dbReference type="NCBI Taxonomy" id="1460371"/>
    <lineage>
        <taxon>Bacteria</taxon>
        <taxon>Bacillati</taxon>
        <taxon>Actinomycetota</taxon>
        <taxon>Actinomycetes</taxon>
        <taxon>Pseudonocardiales</taxon>
        <taxon>Pseudonocardiaceae</taxon>
        <taxon>Amycolatopsis</taxon>
    </lineage>
</organism>
<keyword evidence="2" id="KW-1185">Reference proteome</keyword>
<gene>
    <name evidence="1" type="ORF">BB31_41630</name>
</gene>
<dbReference type="Pfam" id="PF20213">
    <property type="entry name" value="DUF6573"/>
    <property type="match status" value="1"/>
</dbReference>
<accession>A0A2P2FFB4</accession>
<name>A0A2P2FFB4_AMYLU</name>
<reference evidence="1 2" key="1">
    <citation type="journal article" date="2014" name="Genome Announc.">
        <title>Draft Genome Sequence of Amycolatopsis lurida NRRL 2430, Producer of the Glycopeptide Family Antibiotic Ristocetin.</title>
        <authorList>
            <person name="Kwun M.J."/>
            <person name="Hong H.J."/>
        </authorList>
    </citation>
    <scope>NUCLEOTIDE SEQUENCE [LARGE SCALE GENOMIC DNA]</scope>
    <source>
        <strain evidence="1 2">NRRL 2430</strain>
    </source>
</reference>